<name>A0ABR1ATU0_POLSC</name>
<feature type="region of interest" description="Disordered" evidence="1">
    <location>
        <begin position="67"/>
        <end position="109"/>
    </location>
</feature>
<proteinExistence type="predicted"/>
<accession>A0ABR1ATU0</accession>
<reference evidence="2 3" key="1">
    <citation type="submission" date="2023-09" db="EMBL/GenBank/DDBJ databases">
        <title>Genomes of two closely related lineages of the louse Polyplax serrata with different host specificities.</title>
        <authorList>
            <person name="Martinu J."/>
            <person name="Tarabai H."/>
            <person name="Stefka J."/>
            <person name="Hypsa V."/>
        </authorList>
    </citation>
    <scope>NUCLEOTIDE SEQUENCE [LARGE SCALE GENOMIC DNA]</scope>
    <source>
        <strain evidence="2">98ZLc_SE</strain>
    </source>
</reference>
<comment type="caution">
    <text evidence="2">The sequence shown here is derived from an EMBL/GenBank/DDBJ whole genome shotgun (WGS) entry which is preliminary data.</text>
</comment>
<organism evidence="2 3">
    <name type="scientific">Polyplax serrata</name>
    <name type="common">Common mouse louse</name>
    <dbReference type="NCBI Taxonomy" id="468196"/>
    <lineage>
        <taxon>Eukaryota</taxon>
        <taxon>Metazoa</taxon>
        <taxon>Ecdysozoa</taxon>
        <taxon>Arthropoda</taxon>
        <taxon>Hexapoda</taxon>
        <taxon>Insecta</taxon>
        <taxon>Pterygota</taxon>
        <taxon>Neoptera</taxon>
        <taxon>Paraneoptera</taxon>
        <taxon>Psocodea</taxon>
        <taxon>Troctomorpha</taxon>
        <taxon>Phthiraptera</taxon>
        <taxon>Anoplura</taxon>
        <taxon>Polyplacidae</taxon>
        <taxon>Polyplax</taxon>
    </lineage>
</organism>
<dbReference type="Proteomes" id="UP001359485">
    <property type="component" value="Unassembled WGS sequence"/>
</dbReference>
<evidence type="ECO:0000256" key="1">
    <source>
        <dbReference type="SAM" id="MobiDB-lite"/>
    </source>
</evidence>
<gene>
    <name evidence="2" type="ORF">RUM44_009826</name>
</gene>
<keyword evidence="3" id="KW-1185">Reference proteome</keyword>
<feature type="compositionally biased region" description="Basic and acidic residues" evidence="1">
    <location>
        <begin position="83"/>
        <end position="99"/>
    </location>
</feature>
<evidence type="ECO:0000313" key="2">
    <source>
        <dbReference type="EMBL" id="KAK6627349.1"/>
    </source>
</evidence>
<dbReference type="EMBL" id="JAWJWF010000045">
    <property type="protein sequence ID" value="KAK6627349.1"/>
    <property type="molecule type" value="Genomic_DNA"/>
</dbReference>
<evidence type="ECO:0000313" key="3">
    <source>
        <dbReference type="Proteomes" id="UP001359485"/>
    </source>
</evidence>
<feature type="compositionally biased region" description="Low complexity" evidence="1">
    <location>
        <begin position="100"/>
        <end position="109"/>
    </location>
</feature>
<protein>
    <submittedName>
        <fullName evidence="2">Uncharacterized protein</fullName>
    </submittedName>
</protein>
<sequence>MAESDQIAYRHKTILTESVEHFNRKTNLLEEGDLKYEDENYGRFGVTGDVRYEDDLAILLKYLRRGSRKNEDEESGGGGGDDDDKKFDKTTESERDRESASAAAWHGTM</sequence>